<dbReference type="Pfam" id="PF02037">
    <property type="entry name" value="SAP"/>
    <property type="match status" value="1"/>
</dbReference>
<evidence type="ECO:0000313" key="10">
    <source>
        <dbReference type="Proteomes" id="UP001105220"/>
    </source>
</evidence>
<feature type="region of interest" description="Disordered" evidence="6">
    <location>
        <begin position="118"/>
        <end position="358"/>
    </location>
</feature>
<dbReference type="PANTHER" id="PTHR12381">
    <property type="entry name" value="HETEROGENEOUS NUCLEAR RIBONUCLEOPROTEIN U FAMILY MEMBER"/>
    <property type="match status" value="1"/>
</dbReference>
<dbReference type="VEuPathDB" id="VectorBase:ACMO_008250"/>
<feature type="domain" description="B30.2/SPRY" evidence="7">
    <location>
        <begin position="361"/>
        <end position="563"/>
    </location>
</feature>
<dbReference type="SUPFAM" id="SSF49899">
    <property type="entry name" value="Concanavalin A-like lectins/glucanases"/>
    <property type="match status" value="1"/>
</dbReference>
<dbReference type="VEuPathDB" id="VectorBase:ACON005305"/>
<evidence type="ECO:0000256" key="1">
    <source>
        <dbReference type="ARBA" id="ARBA00004123"/>
    </source>
</evidence>
<dbReference type="Gene3D" id="1.10.720.30">
    <property type="entry name" value="SAP domain"/>
    <property type="match status" value="1"/>
</dbReference>
<feature type="compositionally biased region" description="Low complexity" evidence="6">
    <location>
        <begin position="1028"/>
        <end position="1046"/>
    </location>
</feature>
<feature type="compositionally biased region" description="Low complexity" evidence="6">
    <location>
        <begin position="1096"/>
        <end position="1112"/>
    </location>
</feature>
<dbReference type="Gene3D" id="2.60.120.920">
    <property type="match status" value="1"/>
</dbReference>
<feature type="compositionally biased region" description="Basic and acidic residues" evidence="6">
    <location>
        <begin position="593"/>
        <end position="654"/>
    </location>
</feature>
<feature type="compositionally biased region" description="Polar residues" evidence="6">
    <location>
        <begin position="175"/>
        <end position="185"/>
    </location>
</feature>
<feature type="compositionally biased region" description="Low complexity" evidence="6">
    <location>
        <begin position="152"/>
        <end position="161"/>
    </location>
</feature>
<feature type="compositionally biased region" description="Low complexity" evidence="6">
    <location>
        <begin position="1074"/>
        <end position="1089"/>
    </location>
</feature>
<dbReference type="GO" id="GO:0005634">
    <property type="term" value="C:nucleus"/>
    <property type="evidence" value="ECO:0007669"/>
    <property type="project" value="UniProtKB-SubCell"/>
</dbReference>
<keyword evidence="10" id="KW-1185">Reference proteome</keyword>
<evidence type="ECO:0000256" key="6">
    <source>
        <dbReference type="SAM" id="MobiDB-lite"/>
    </source>
</evidence>
<name>A0A6E8VLQ7_ANOCL</name>
<dbReference type="PANTHER" id="PTHR12381:SF56">
    <property type="entry name" value="B30.2_SPRY DOMAIN-CONTAINING PROTEIN-RELATED"/>
    <property type="match status" value="1"/>
</dbReference>
<feature type="compositionally biased region" description="Gly residues" evidence="6">
    <location>
        <begin position="925"/>
        <end position="934"/>
    </location>
</feature>
<dbReference type="InterPro" id="IPR001870">
    <property type="entry name" value="B30.2/SPRY"/>
</dbReference>
<dbReference type="InterPro" id="IPR035778">
    <property type="entry name" value="SPRY_hnRNP_U"/>
</dbReference>
<evidence type="ECO:0008006" key="11">
    <source>
        <dbReference type="Google" id="ProtNLM"/>
    </source>
</evidence>
<dbReference type="Gene3D" id="3.40.50.300">
    <property type="entry name" value="P-loop containing nucleotide triphosphate hydrolases"/>
    <property type="match status" value="1"/>
</dbReference>
<dbReference type="VEuPathDB" id="VectorBase:ACON2_034355"/>
<accession>A0A6E8VLQ7</accession>
<reference evidence="9" key="2">
    <citation type="submission" date="2020-05" db="UniProtKB">
        <authorList>
            <consortium name="EnsemblMetazoa"/>
        </authorList>
    </citation>
    <scope>IDENTIFICATION</scope>
    <source>
        <strain evidence="9">Ngousso</strain>
    </source>
</reference>
<keyword evidence="2" id="KW-0488">Methylation</keyword>
<evidence type="ECO:0000259" key="7">
    <source>
        <dbReference type="PROSITE" id="PS50188"/>
    </source>
</evidence>
<feature type="compositionally biased region" description="Basic and acidic residues" evidence="6">
    <location>
        <begin position="299"/>
        <end position="314"/>
    </location>
</feature>
<dbReference type="GO" id="GO:0000380">
    <property type="term" value="P:alternative mRNA splicing, via spliceosome"/>
    <property type="evidence" value="ECO:0007669"/>
    <property type="project" value="TreeGrafter"/>
</dbReference>
<organism evidence="9 10">
    <name type="scientific">Anopheles coluzzii</name>
    <name type="common">African malaria mosquito</name>
    <dbReference type="NCBI Taxonomy" id="1518534"/>
    <lineage>
        <taxon>Eukaryota</taxon>
        <taxon>Metazoa</taxon>
        <taxon>Ecdysozoa</taxon>
        <taxon>Arthropoda</taxon>
        <taxon>Hexapoda</taxon>
        <taxon>Insecta</taxon>
        <taxon>Pterygota</taxon>
        <taxon>Neoptera</taxon>
        <taxon>Endopterygota</taxon>
        <taxon>Diptera</taxon>
        <taxon>Nematocera</taxon>
        <taxon>Culicoidea</taxon>
        <taxon>Culicidae</taxon>
        <taxon>Anophelinae</taxon>
        <taxon>Anopheles</taxon>
    </lineage>
</organism>
<dbReference type="SUPFAM" id="SSF68906">
    <property type="entry name" value="SAP domain"/>
    <property type="match status" value="1"/>
</dbReference>
<reference key="1">
    <citation type="journal article" date="2019" name="Genes (Basel)">
        <title>A High-Quality De novo Genome Assembly from a Single Mosquito Using PacBio Sequencing.</title>
        <authorList>
            <person name="Kingan S.B."/>
            <person name="Heaton H."/>
            <person name="Cudini J."/>
            <person name="Lambert C.C."/>
            <person name="Baybayan P."/>
            <person name="Galvin B.D."/>
            <person name="Durbin R."/>
            <person name="Korlach J."/>
            <person name="Lawniczak M.K.N."/>
        </authorList>
    </citation>
    <scope>NUCLEOTIDE SEQUENCE [LARGE SCALE GENOMIC DNA]</scope>
    <source>
        <strain>Mali-NIH</strain>
    </source>
</reference>
<keyword evidence="4" id="KW-0539">Nucleus</keyword>
<dbReference type="InterPro" id="IPR013320">
    <property type="entry name" value="ConA-like_dom_sf"/>
</dbReference>
<dbReference type="InterPro" id="IPR027417">
    <property type="entry name" value="P-loop_NTPase"/>
</dbReference>
<keyword evidence="5" id="KW-0175">Coiled coil</keyword>
<dbReference type="InterPro" id="IPR043136">
    <property type="entry name" value="B30.2/SPRY_sf"/>
</dbReference>
<dbReference type="SMART" id="SM00513">
    <property type="entry name" value="SAP"/>
    <property type="match status" value="1"/>
</dbReference>
<evidence type="ECO:0000313" key="9">
    <source>
        <dbReference type="EnsemblMetazoa" id="ACON005305-PA"/>
    </source>
</evidence>
<dbReference type="PROSITE" id="PS50188">
    <property type="entry name" value="B302_SPRY"/>
    <property type="match status" value="1"/>
</dbReference>
<feature type="region of interest" description="Disordered" evidence="6">
    <location>
        <begin position="1074"/>
        <end position="1122"/>
    </location>
</feature>
<feature type="coiled-coil region" evidence="5">
    <location>
        <begin position="57"/>
        <end position="112"/>
    </location>
</feature>
<dbReference type="InterPro" id="IPR036361">
    <property type="entry name" value="SAP_dom_sf"/>
</dbReference>
<dbReference type="Pfam" id="PF00622">
    <property type="entry name" value="SPRY"/>
    <property type="match status" value="1"/>
</dbReference>
<evidence type="ECO:0000256" key="2">
    <source>
        <dbReference type="ARBA" id="ARBA00022481"/>
    </source>
</evidence>
<dbReference type="SMART" id="SM00449">
    <property type="entry name" value="SPRY"/>
    <property type="match status" value="1"/>
</dbReference>
<feature type="compositionally biased region" description="Low complexity" evidence="6">
    <location>
        <begin position="877"/>
        <end position="899"/>
    </location>
</feature>
<evidence type="ECO:0000256" key="3">
    <source>
        <dbReference type="ARBA" id="ARBA00022553"/>
    </source>
</evidence>
<dbReference type="PROSITE" id="PS50800">
    <property type="entry name" value="SAP"/>
    <property type="match status" value="1"/>
</dbReference>
<feature type="region of interest" description="Disordered" evidence="6">
    <location>
        <begin position="863"/>
        <end position="1048"/>
    </location>
</feature>
<evidence type="ECO:0000256" key="5">
    <source>
        <dbReference type="SAM" id="Coils"/>
    </source>
</evidence>
<dbReference type="InterPro" id="IPR003034">
    <property type="entry name" value="SAP_dom"/>
</dbReference>
<dbReference type="Pfam" id="PF13671">
    <property type="entry name" value="AAA_33"/>
    <property type="match status" value="1"/>
</dbReference>
<dbReference type="SUPFAM" id="SSF52540">
    <property type="entry name" value="P-loop containing nucleoside triphosphate hydrolases"/>
    <property type="match status" value="1"/>
</dbReference>
<dbReference type="Proteomes" id="UP001105220">
    <property type="component" value="Unplaced"/>
</dbReference>
<feature type="domain" description="SAP" evidence="8">
    <location>
        <begin position="3"/>
        <end position="37"/>
    </location>
</feature>
<feature type="region of interest" description="Disordered" evidence="6">
    <location>
        <begin position="575"/>
        <end position="654"/>
    </location>
</feature>
<keyword evidence="3" id="KW-0597">Phosphoprotein</keyword>
<feature type="compositionally biased region" description="Basic and acidic residues" evidence="6">
    <location>
        <begin position="575"/>
        <end position="584"/>
    </location>
</feature>
<proteinExistence type="predicted"/>
<dbReference type="InterPro" id="IPR003877">
    <property type="entry name" value="SPRY_dom"/>
</dbReference>
<dbReference type="GO" id="GO:0003723">
    <property type="term" value="F:RNA binding"/>
    <property type="evidence" value="ECO:0007669"/>
    <property type="project" value="TreeGrafter"/>
</dbReference>
<feature type="compositionally biased region" description="Pro residues" evidence="6">
    <location>
        <begin position="235"/>
        <end position="247"/>
    </location>
</feature>
<sequence length="1122" mass="122649">MDLAKLKVADLKAELAARNLDTKGVKAVLLERLKEAIERETNAAATSVDPSGQQQYLAQQQQQHQQQQLLLQQQQLQAQQQQHAQQQLLAQQQQLQQQQQQQQQQNVAVAEQQPLPQEQTIEDLSMSSKRVDTPVRRRSTRRSMTRSPSPPNSSADNPHASLMGSARKRGRSRSMTKSPSPQRLTSEAPCLESVQEEEPEPVNAAPEQRLASVEQPAASTEPKMDESSSTAPVVEAPPAPSAQPEPAPATATAPSAMEVEESETDAPSAEPAKEENVAQAPVPAETTDGSAAEQAAPSETKDDEKKTTTEESAKPAESSEAAKPAAASSTGGETGSNSKSKAGPTKAEKKQSGQQQAQNNVVEFVSEEVEPQLSDEAEKTFTLSWYDSDLNLAIDDKDLLSAKPLSDGIFGLVWAGVRAGRGVTGGKVLYEVLVVDELQPATKSPLVPDGETPTAEMRIGWSTAMEGKRQLGETDHSFGYSSCGKKVVGGNFEEYGKPYGKGDVVGVYLDLDATPCCMQFTVNRVRQGNAFEFEKDSLDGTALFPHVYAKNLSFKVNFGTVEDGLPLVEKKVPAVEPATEKSGSEEASPNKDTTTDGEKASTEEAKVEGDDASKEESAPDNSAKKEAEKQDEDIKMEEAVKEAESADEQPAEKVPFDEAYTFLNRFMEENGDCVVEGLKGPSARDSCELVMMIGLPGSGKTTWVQNYLKENADTSFTLLSIDSLLENMKVEGKAREPSNTPQWQKVVEQLSRNMARLIEIACKRRRHILIDQTNVFASEQKRRLKGFGGFKTRRAIAVIPNLEEYKRRYEQKVAKYGAEVPETTLNTMKANIFVPTLEQKWYTEIVFAELPETEAQETLKKMNEEGRKLLPPRRNRANQANRQKHNNNNNNNNSNANSNYTSRWNHNRPQGGGGQQYGKNRYGNNSGGGGGYGNRYGNKSNDSVGQYGGGHHRGGAGDYRSGNGYGRRDDHHRGGNYGSGGNRYDSWNRNSGGGGYYNERGYSNRGYNQQQDHSTNRYDARRRDRRGYNNSSNWNTQGGQQQWNNSYQKSGNSDSWYLWWQSNLNNLLAANGGNADGSAAASSSSSSAATAHQWNQYGGASGHQSSSSYGHYNAKGSGGSMG</sequence>
<protein>
    <recommendedName>
        <fullName evidence="11">SAP domain-containing protein</fullName>
    </recommendedName>
</protein>
<feature type="compositionally biased region" description="Low complexity" evidence="6">
    <location>
        <begin position="315"/>
        <end position="330"/>
    </location>
</feature>
<dbReference type="CDD" id="cd12884">
    <property type="entry name" value="SPRY_hnRNP"/>
    <property type="match status" value="1"/>
</dbReference>
<evidence type="ECO:0000259" key="8">
    <source>
        <dbReference type="PROSITE" id="PS50800"/>
    </source>
</evidence>
<evidence type="ECO:0000256" key="4">
    <source>
        <dbReference type="ARBA" id="ARBA00023242"/>
    </source>
</evidence>
<dbReference type="EnsemblMetazoa" id="ACON005305-RA">
    <property type="protein sequence ID" value="ACON005305-PA"/>
    <property type="gene ID" value="ACON005305"/>
</dbReference>
<dbReference type="AlphaFoldDB" id="A0A6E8VLQ7"/>
<comment type="subcellular location">
    <subcellularLocation>
        <location evidence="1">Nucleus</location>
    </subcellularLocation>
</comment>